<sequence length="113" mass="12289">MAPQQHEAAYDKIVELCKKVSRSLSCRDDDVGFPPQQPMFRAPDPATTRSCSTVCTDYADDLPAARYAVRDPCWVVITSPSLLPGCLCCRDVVTSCSLLPGLFCCRDVTASSP</sequence>
<reference evidence="1 2" key="1">
    <citation type="submission" date="2024-02" db="EMBL/GenBank/DDBJ databases">
        <title>High-quality chromosome-scale genome assembly of Pensacola bahiagrass (Paspalum notatum Flugge var. saurae).</title>
        <authorList>
            <person name="Vega J.M."/>
            <person name="Podio M."/>
            <person name="Orjuela J."/>
            <person name="Siena L.A."/>
            <person name="Pessino S.C."/>
            <person name="Combes M.C."/>
            <person name="Mariac C."/>
            <person name="Albertini E."/>
            <person name="Pupilli F."/>
            <person name="Ortiz J.P.A."/>
            <person name="Leblanc O."/>
        </authorList>
    </citation>
    <scope>NUCLEOTIDE SEQUENCE [LARGE SCALE GENOMIC DNA]</scope>
    <source>
        <strain evidence="1">R1</strain>
        <tissue evidence="1">Leaf</tissue>
    </source>
</reference>
<accession>A0AAQ3WKQ5</accession>
<organism evidence="1 2">
    <name type="scientific">Paspalum notatum var. saurae</name>
    <dbReference type="NCBI Taxonomy" id="547442"/>
    <lineage>
        <taxon>Eukaryota</taxon>
        <taxon>Viridiplantae</taxon>
        <taxon>Streptophyta</taxon>
        <taxon>Embryophyta</taxon>
        <taxon>Tracheophyta</taxon>
        <taxon>Spermatophyta</taxon>
        <taxon>Magnoliopsida</taxon>
        <taxon>Liliopsida</taxon>
        <taxon>Poales</taxon>
        <taxon>Poaceae</taxon>
        <taxon>PACMAD clade</taxon>
        <taxon>Panicoideae</taxon>
        <taxon>Andropogonodae</taxon>
        <taxon>Paspaleae</taxon>
        <taxon>Paspalinae</taxon>
        <taxon>Paspalum</taxon>
    </lineage>
</organism>
<proteinExistence type="predicted"/>
<evidence type="ECO:0000313" key="2">
    <source>
        <dbReference type="Proteomes" id="UP001341281"/>
    </source>
</evidence>
<dbReference type="AlphaFoldDB" id="A0AAQ3WKQ5"/>
<keyword evidence="2" id="KW-1185">Reference proteome</keyword>
<dbReference type="Proteomes" id="UP001341281">
    <property type="component" value="Chromosome 03"/>
</dbReference>
<dbReference type="EMBL" id="CP144747">
    <property type="protein sequence ID" value="WVZ64941.1"/>
    <property type="molecule type" value="Genomic_DNA"/>
</dbReference>
<name>A0AAQ3WKQ5_PASNO</name>
<evidence type="ECO:0000313" key="1">
    <source>
        <dbReference type="EMBL" id="WVZ64941.1"/>
    </source>
</evidence>
<protein>
    <submittedName>
        <fullName evidence="1">Uncharacterized protein</fullName>
    </submittedName>
</protein>
<gene>
    <name evidence="1" type="ORF">U9M48_014383</name>
</gene>